<feature type="chain" id="PRO_5012544949" evidence="2">
    <location>
        <begin position="30"/>
        <end position="698"/>
    </location>
</feature>
<dbReference type="AlphaFoldDB" id="A0A1M5PD52"/>
<evidence type="ECO:0000256" key="2">
    <source>
        <dbReference type="SAM" id="SignalP"/>
    </source>
</evidence>
<gene>
    <name evidence="4" type="ORF">SAMN05444169_5175</name>
</gene>
<dbReference type="GO" id="GO:0004197">
    <property type="term" value="F:cysteine-type endopeptidase activity"/>
    <property type="evidence" value="ECO:0007669"/>
    <property type="project" value="InterPro"/>
</dbReference>
<accession>A0A1M5PD52</accession>
<dbReference type="Proteomes" id="UP000190675">
    <property type="component" value="Chromosome I"/>
</dbReference>
<dbReference type="SUPFAM" id="SSF52129">
    <property type="entry name" value="Caspase-like"/>
    <property type="match status" value="1"/>
</dbReference>
<dbReference type="PANTHER" id="PTHR22576">
    <property type="entry name" value="MUCOSA ASSOCIATED LYMPHOID TISSUE LYMPHOMA TRANSLOCATION PROTEIN 1/PARACASPASE"/>
    <property type="match status" value="1"/>
</dbReference>
<feature type="region of interest" description="Disordered" evidence="1">
    <location>
        <begin position="479"/>
        <end position="508"/>
    </location>
</feature>
<dbReference type="EMBL" id="LT670818">
    <property type="protein sequence ID" value="SHG99658.1"/>
    <property type="molecule type" value="Genomic_DNA"/>
</dbReference>
<evidence type="ECO:0000313" key="5">
    <source>
        <dbReference type="Proteomes" id="UP000190675"/>
    </source>
</evidence>
<organism evidence="4 5">
    <name type="scientific">Bradyrhizobium erythrophlei</name>
    <dbReference type="NCBI Taxonomy" id="1437360"/>
    <lineage>
        <taxon>Bacteria</taxon>
        <taxon>Pseudomonadati</taxon>
        <taxon>Pseudomonadota</taxon>
        <taxon>Alphaproteobacteria</taxon>
        <taxon>Hyphomicrobiales</taxon>
        <taxon>Nitrobacteraceae</taxon>
        <taxon>Bradyrhizobium</taxon>
    </lineage>
</organism>
<name>A0A1M5PD52_9BRAD</name>
<proteinExistence type="predicted"/>
<evidence type="ECO:0000256" key="1">
    <source>
        <dbReference type="SAM" id="MobiDB-lite"/>
    </source>
</evidence>
<feature type="region of interest" description="Disordered" evidence="1">
    <location>
        <begin position="517"/>
        <end position="536"/>
    </location>
</feature>
<dbReference type="PROSITE" id="PS50208">
    <property type="entry name" value="CASPASE_P20"/>
    <property type="match status" value="1"/>
</dbReference>
<dbReference type="InterPro" id="IPR029030">
    <property type="entry name" value="Caspase-like_dom_sf"/>
</dbReference>
<feature type="region of interest" description="Disordered" evidence="1">
    <location>
        <begin position="597"/>
        <end position="698"/>
    </location>
</feature>
<feature type="signal peptide" evidence="2">
    <location>
        <begin position="1"/>
        <end position="29"/>
    </location>
</feature>
<feature type="domain" description="Caspase family p20" evidence="3">
    <location>
        <begin position="33"/>
        <end position="112"/>
    </location>
</feature>
<dbReference type="InterPro" id="IPR001309">
    <property type="entry name" value="Pept_C14_p20"/>
</dbReference>
<protein>
    <submittedName>
        <fullName evidence="4">Uncharacterized protein, contains caspase domain</fullName>
    </submittedName>
</protein>
<dbReference type="InterPro" id="IPR011600">
    <property type="entry name" value="Pept_C14_caspase"/>
</dbReference>
<dbReference type="OrthoDB" id="9816009at2"/>
<reference evidence="4 5" key="1">
    <citation type="submission" date="2016-11" db="EMBL/GenBank/DDBJ databases">
        <authorList>
            <person name="Jaros S."/>
            <person name="Januszkiewicz K."/>
            <person name="Wedrychowicz H."/>
        </authorList>
    </citation>
    <scope>NUCLEOTIDE SEQUENCE [LARGE SCALE GENOMIC DNA]</scope>
    <source>
        <strain evidence="4 5">GAS242</strain>
    </source>
</reference>
<evidence type="ECO:0000259" key="3">
    <source>
        <dbReference type="PROSITE" id="PS50208"/>
    </source>
</evidence>
<dbReference type="Gene3D" id="3.40.50.1460">
    <property type="match status" value="1"/>
</dbReference>
<evidence type="ECO:0000313" key="4">
    <source>
        <dbReference type="EMBL" id="SHG99658.1"/>
    </source>
</evidence>
<dbReference type="RefSeq" id="WP_079568373.1">
    <property type="nucleotide sequence ID" value="NZ_LT670818.1"/>
</dbReference>
<dbReference type="Pfam" id="PF00656">
    <property type="entry name" value="Peptidase_C14"/>
    <property type="match status" value="1"/>
</dbReference>
<keyword evidence="2" id="KW-0732">Signal</keyword>
<dbReference type="GO" id="GO:0006508">
    <property type="term" value="P:proteolysis"/>
    <property type="evidence" value="ECO:0007669"/>
    <property type="project" value="InterPro"/>
</dbReference>
<dbReference type="InterPro" id="IPR052039">
    <property type="entry name" value="Caspase-related_regulators"/>
</dbReference>
<dbReference type="PANTHER" id="PTHR22576:SF37">
    <property type="entry name" value="MUCOSA-ASSOCIATED LYMPHOID TISSUE LYMPHOMA TRANSLOCATION PROTEIN 1"/>
    <property type="match status" value="1"/>
</dbReference>
<sequence>MQGPVRRILKMPLFFLAFLAALSLSPAGAAPSEKRLALVIGNASYKTGTLARPANDAALIAQTLQAAGFDVIGARDLDGDGLGRTFRDFIDRVRSAGPNAVAAVYFAGYGLQLEGENYLVPIDADISKASDVPLRAVRLSEQMLALAMLHLKASFMILDVARASPFLLSGQPPAGGLAWIEPETNMLIAFSVAPGTVSPDAGDGYGPYAKALAETIREGGLTPAQVFDRVRLRVNELTKGAQVPWDVSSIEAQFMFFERGPGAPPRADSPERTAWMRSQPMRKLGPNDAYMVALIRDTFDAYTDFLADYSRDPMTKRVRALLTVRREAITWRRTYQANTPDAYWSYLERYPRGSHVADARRLLTRLGATTALPLKFARMDYDIPPPLPDEAEYVERTVLMFDDPAFAFEPPPPSPVHFLEPQPSEIVALAPPAAPSGAHTLPTPMFVSLPDYVDVPAYVVIPPNSFIFNNAHKAPAVNATTNAPNKPDGKAISSSASAPGTAGKNNLAEISHLPPSVATTNMLNDGPNPPPLPASPAAREVIKVPQSPAVSAASTPLWADLNPAARQEINEPPSSPLPPIPLLPLWATDYKTSAKPGMVPTMLAPQPTGVPLRSRSAATQSPIPPAQTFPAPTASNRPTPIAHPPPKAADRSGQPLASSVDGLAPSVQRRPQIAPGAASPKPLAKKPCPIVNGQPGCS</sequence>